<evidence type="ECO:0008006" key="3">
    <source>
        <dbReference type="Google" id="ProtNLM"/>
    </source>
</evidence>
<dbReference type="RefSeq" id="WP_224035982.1">
    <property type="nucleotide sequence ID" value="NZ_AP024849.1"/>
</dbReference>
<sequence length="441" mass="51823">MKEKNDYNKKSNHGKTKENKDNCIDIRMCTKEKIENNKCKNCGEEASYFSSENNGWLCENCRSIEEKLDKLADKMEKKLSERVYSFDLNELINCLSKDEIYNIARNLGVNKISGFNKEKLIEKLLEEYKGLVEKRLLVFEEERYKILKSYVDSKGVKIFEDIDEEEADKSVYFIQQGILFPTAKDGISIFLMPEIVQELIRENNNIEYRRVIKANSEILNIVRGMNKAYGILRLKDAKEIIERYSNIENCEVEKLIREAGYYYNEYREEGIFIINNEIDDFEELLKDIDKETDLKYAMIPKEELLNMIEENWVYNSKAAKDFYKEFTNMFSVDKDMLIAMIEDLIFDVQENEPKDSVDQMLELINIENEDAKFVACNMMNKFVKKIRLWKYKGSSTNDIKSNLVSLKENKYIGRNDPCSCGSGKKYKKCCGKGEKVINIYK</sequence>
<name>A0ABN6IQ18_9CLOT</name>
<dbReference type="Pfam" id="PF02810">
    <property type="entry name" value="SEC-C"/>
    <property type="match status" value="1"/>
</dbReference>
<protein>
    <recommendedName>
        <fullName evidence="3">Zinc chelation protein SecC</fullName>
    </recommendedName>
</protein>
<evidence type="ECO:0000313" key="1">
    <source>
        <dbReference type="EMBL" id="BCZ44295.1"/>
    </source>
</evidence>
<dbReference type="Proteomes" id="UP000824633">
    <property type="component" value="Chromosome"/>
</dbReference>
<dbReference type="SUPFAM" id="SSF103642">
    <property type="entry name" value="Sec-C motif"/>
    <property type="match status" value="1"/>
</dbReference>
<reference evidence="2" key="1">
    <citation type="submission" date="2021-07" db="EMBL/GenBank/DDBJ databases">
        <title>Complete genome sequencing of a Clostridium isolate.</title>
        <authorList>
            <person name="Ueki A."/>
            <person name="Tonouchi A."/>
        </authorList>
    </citation>
    <scope>NUCLEOTIDE SEQUENCE [LARGE SCALE GENOMIC DNA]</scope>
    <source>
        <strain evidence="2">C5S11</strain>
    </source>
</reference>
<gene>
    <name evidence="1" type="ORF">psyc5s11_03620</name>
</gene>
<organism evidence="1 2">
    <name type="scientific">Clostridium gelidum</name>
    <dbReference type="NCBI Taxonomy" id="704125"/>
    <lineage>
        <taxon>Bacteria</taxon>
        <taxon>Bacillati</taxon>
        <taxon>Bacillota</taxon>
        <taxon>Clostridia</taxon>
        <taxon>Eubacteriales</taxon>
        <taxon>Clostridiaceae</taxon>
        <taxon>Clostridium</taxon>
    </lineage>
</organism>
<proteinExistence type="predicted"/>
<dbReference type="EMBL" id="AP024849">
    <property type="protein sequence ID" value="BCZ44295.1"/>
    <property type="molecule type" value="Genomic_DNA"/>
</dbReference>
<keyword evidence="2" id="KW-1185">Reference proteome</keyword>
<accession>A0ABN6IQ18</accession>
<dbReference type="Gene3D" id="3.10.450.50">
    <property type="match status" value="1"/>
</dbReference>
<dbReference type="InterPro" id="IPR004027">
    <property type="entry name" value="SEC_C_motif"/>
</dbReference>
<evidence type="ECO:0000313" key="2">
    <source>
        <dbReference type="Proteomes" id="UP000824633"/>
    </source>
</evidence>